<keyword evidence="2" id="KW-1185">Reference proteome</keyword>
<dbReference type="InterPro" id="IPR010985">
    <property type="entry name" value="Ribbon_hlx_hlx"/>
</dbReference>
<proteinExistence type="predicted"/>
<dbReference type="InterPro" id="IPR008651">
    <property type="entry name" value="Uncharacterised_HicB"/>
</dbReference>
<dbReference type="SUPFAM" id="SSF143100">
    <property type="entry name" value="TTHA1013/TTHA0281-like"/>
    <property type="match status" value="1"/>
</dbReference>
<comment type="caution">
    <text evidence="1">The sequence shown here is derived from an EMBL/GenBank/DDBJ whole genome shotgun (WGS) entry which is preliminary data.</text>
</comment>
<dbReference type="OrthoDB" id="5297106at2"/>
<dbReference type="Pfam" id="PF05534">
    <property type="entry name" value="HicB"/>
    <property type="match status" value="1"/>
</dbReference>
<protein>
    <submittedName>
        <fullName evidence="1">Type II toxin-antitoxin system HicB family antitoxin</fullName>
    </submittedName>
</protein>
<evidence type="ECO:0000313" key="2">
    <source>
        <dbReference type="Proteomes" id="UP000291088"/>
    </source>
</evidence>
<dbReference type="InterPro" id="IPR035069">
    <property type="entry name" value="TTHA1013/TTHA0281-like"/>
</dbReference>
<dbReference type="Proteomes" id="UP000291088">
    <property type="component" value="Unassembled WGS sequence"/>
</dbReference>
<dbReference type="SUPFAM" id="SSF47598">
    <property type="entry name" value="Ribbon-helix-helix"/>
    <property type="match status" value="1"/>
</dbReference>
<name>A0A4V1RQ89_9HYPH</name>
<dbReference type="EMBL" id="SDVB01000238">
    <property type="protein sequence ID" value="RYC12017.1"/>
    <property type="molecule type" value="Genomic_DNA"/>
</dbReference>
<accession>A0A4V1RQ89</accession>
<dbReference type="GO" id="GO:0006355">
    <property type="term" value="P:regulation of DNA-templated transcription"/>
    <property type="evidence" value="ECO:0007669"/>
    <property type="project" value="InterPro"/>
</dbReference>
<dbReference type="RefSeq" id="WP_129332447.1">
    <property type="nucleotide sequence ID" value="NZ_SDVB01000238.1"/>
</dbReference>
<sequence length="112" mass="12245">MNTMTYKGFSARVEFDGEDDIFVGRLAGIDDVVGFHADTVEGLKAAFHEAVNDYLETCRKLGRAPMKAYSGKMMFRVAPELHARAARAAELSGKSLNQWAEDVFAEAVGGKI</sequence>
<reference evidence="1 2" key="1">
    <citation type="submission" date="2019-01" db="EMBL/GenBank/DDBJ databases">
        <authorList>
            <person name="Deng T."/>
        </authorList>
    </citation>
    <scope>NUCLEOTIDE SEQUENCE [LARGE SCALE GENOMIC DNA]</scope>
    <source>
        <strain evidence="1 2">F8825</strain>
    </source>
</reference>
<evidence type="ECO:0000313" key="1">
    <source>
        <dbReference type="EMBL" id="RYC12017.1"/>
    </source>
</evidence>
<dbReference type="AlphaFoldDB" id="A0A4V1RQ89"/>
<gene>
    <name evidence="1" type="ORF">EUU22_13210</name>
</gene>
<organism evidence="1 2">
    <name type="scientific">Ciceribacter ferrooxidans</name>
    <dbReference type="NCBI Taxonomy" id="2509717"/>
    <lineage>
        <taxon>Bacteria</taxon>
        <taxon>Pseudomonadati</taxon>
        <taxon>Pseudomonadota</taxon>
        <taxon>Alphaproteobacteria</taxon>
        <taxon>Hyphomicrobiales</taxon>
        <taxon>Rhizobiaceae</taxon>
        <taxon>Ciceribacter</taxon>
    </lineage>
</organism>